<comment type="caution">
    <text evidence="1">The sequence shown here is derived from an EMBL/GenBank/DDBJ whole genome shotgun (WGS) entry which is preliminary data.</text>
</comment>
<name>A0A940P653_9ENTE</name>
<evidence type="ECO:0000313" key="2">
    <source>
        <dbReference type="Proteomes" id="UP000674938"/>
    </source>
</evidence>
<protein>
    <submittedName>
        <fullName evidence="1">Uncharacterized protein</fullName>
    </submittedName>
</protein>
<dbReference type="RefSeq" id="WP_209529428.1">
    <property type="nucleotide sequence ID" value="NZ_JAEEGA010000010.1"/>
</dbReference>
<organism evidence="1 2">
    <name type="scientific">Vagococcus allomyrinae</name>
    <dbReference type="NCBI Taxonomy" id="2794353"/>
    <lineage>
        <taxon>Bacteria</taxon>
        <taxon>Bacillati</taxon>
        <taxon>Bacillota</taxon>
        <taxon>Bacilli</taxon>
        <taxon>Lactobacillales</taxon>
        <taxon>Enterococcaceae</taxon>
        <taxon>Vagococcus</taxon>
    </lineage>
</organism>
<proteinExistence type="predicted"/>
<evidence type="ECO:0000313" key="1">
    <source>
        <dbReference type="EMBL" id="MBP1042334.1"/>
    </source>
</evidence>
<reference evidence="1" key="1">
    <citation type="submission" date="2020-12" db="EMBL/GenBank/DDBJ databases">
        <title>Vagococcus allomyrinae sp. nov. and Enterococcus lavae sp. nov., isolated from the larvae of Allomyrina dichotoma.</title>
        <authorList>
            <person name="Lee S.D."/>
        </authorList>
    </citation>
    <scope>NUCLEOTIDE SEQUENCE</scope>
    <source>
        <strain evidence="1">BWB3-3</strain>
    </source>
</reference>
<gene>
    <name evidence="1" type="ORF">I6N95_15040</name>
</gene>
<sequence length="133" mass="15820">MELTNRKEPQMKGSLRKNQLIPIEEYDQLKQLVVELPWVWQRYQRELPDGWFVFKYQSRLRLIIGDEEEERLFSQASRVRLLKRMRVPKRVYQELKELAAICLELQDVLDHPPYGSLQEPALTSEGSQEGSHP</sequence>
<dbReference type="EMBL" id="JAEEGA010000010">
    <property type="protein sequence ID" value="MBP1042334.1"/>
    <property type="molecule type" value="Genomic_DNA"/>
</dbReference>
<keyword evidence="2" id="KW-1185">Reference proteome</keyword>
<accession>A0A940P653</accession>
<dbReference type="AlphaFoldDB" id="A0A940P653"/>
<dbReference type="Proteomes" id="UP000674938">
    <property type="component" value="Unassembled WGS sequence"/>
</dbReference>